<sequence length="75" mass="8741">MKTRTVVAQKDLHLLKLVKKGDFVISLRSFQGGIEYAYYQGIISPAYTIMIPKSEIASWLFLNIWVKSKLFYRIN</sequence>
<dbReference type="SUPFAM" id="SSF116734">
    <property type="entry name" value="DNA methylase specificity domain"/>
    <property type="match status" value="1"/>
</dbReference>
<accession>A0A0B7MK21</accession>
<dbReference type="AlphaFoldDB" id="A0A0B7MK21"/>
<dbReference type="Proteomes" id="UP000046155">
    <property type="component" value="Unassembled WGS sequence"/>
</dbReference>
<dbReference type="EMBL" id="CDRZ01000115">
    <property type="protein sequence ID" value="CEO88533.1"/>
    <property type="molecule type" value="Genomic_DNA"/>
</dbReference>
<reference evidence="2" key="1">
    <citation type="submission" date="2015-01" db="EMBL/GenBank/DDBJ databases">
        <authorList>
            <person name="Manzoor Shahid"/>
            <person name="Zubair Saima"/>
        </authorList>
    </citation>
    <scope>NUCLEOTIDE SEQUENCE [LARGE SCALE GENOMIC DNA]</scope>
    <source>
        <strain evidence="2">Sp3</strain>
    </source>
</reference>
<evidence type="ECO:0000313" key="1">
    <source>
        <dbReference type="EMBL" id="CEO88533.1"/>
    </source>
</evidence>
<name>A0A0B7MK21_9FIRM</name>
<protein>
    <recommendedName>
        <fullName evidence="3">Type I restriction modification DNA specificity domain-containing protein</fullName>
    </recommendedName>
</protein>
<organism evidence="1 2">
    <name type="scientific">Syntrophaceticus schinkii</name>
    <dbReference type="NCBI Taxonomy" id="499207"/>
    <lineage>
        <taxon>Bacteria</taxon>
        <taxon>Bacillati</taxon>
        <taxon>Bacillota</taxon>
        <taxon>Clostridia</taxon>
        <taxon>Thermoanaerobacterales</taxon>
        <taxon>Thermoanaerobacterales Family III. Incertae Sedis</taxon>
        <taxon>Syntrophaceticus</taxon>
    </lineage>
</organism>
<gene>
    <name evidence="1" type="ORF">SSCH_2010001</name>
</gene>
<evidence type="ECO:0000313" key="2">
    <source>
        <dbReference type="Proteomes" id="UP000046155"/>
    </source>
</evidence>
<evidence type="ECO:0008006" key="3">
    <source>
        <dbReference type="Google" id="ProtNLM"/>
    </source>
</evidence>
<proteinExistence type="predicted"/>
<keyword evidence="2" id="KW-1185">Reference proteome</keyword>